<organism evidence="2 3">
    <name type="scientific">Thiorhodovibrio winogradskyi</name>
    <dbReference type="NCBI Taxonomy" id="77007"/>
    <lineage>
        <taxon>Bacteria</taxon>
        <taxon>Pseudomonadati</taxon>
        <taxon>Pseudomonadota</taxon>
        <taxon>Gammaproteobacteria</taxon>
        <taxon>Chromatiales</taxon>
        <taxon>Chromatiaceae</taxon>
        <taxon>Thiorhodovibrio</taxon>
    </lineage>
</organism>
<dbReference type="RefSeq" id="WP_328984640.1">
    <property type="nucleotide sequence ID" value="NZ_CP121472.1"/>
</dbReference>
<feature type="domain" description="DUF1902" evidence="1">
    <location>
        <begin position="3"/>
        <end position="69"/>
    </location>
</feature>
<protein>
    <recommendedName>
        <fullName evidence="1">DUF1902 domain-containing protein</fullName>
    </recommendedName>
</protein>
<dbReference type="Pfam" id="PF08972">
    <property type="entry name" value="DUF1902"/>
    <property type="match status" value="1"/>
</dbReference>
<evidence type="ECO:0000259" key="1">
    <source>
        <dbReference type="Pfam" id="PF08972"/>
    </source>
</evidence>
<reference evidence="2 3" key="1">
    <citation type="journal article" date="2023" name="Microorganisms">
        <title>Thiorhodovibrio frisius and Trv. litoralis spp. nov., Two Novel Members from a Clade of Fastidious Purple Sulfur Bacteria That Exhibit Unique Red-Shifted Light-Harvesting Capabilities.</title>
        <authorList>
            <person name="Methner A."/>
            <person name="Kuzyk S.B."/>
            <person name="Petersen J."/>
            <person name="Bauer S."/>
            <person name="Brinkmann H."/>
            <person name="Sichau K."/>
            <person name="Wanner G."/>
            <person name="Wolf J."/>
            <person name="Neumann-Schaal M."/>
            <person name="Henke P."/>
            <person name="Tank M."/>
            <person name="Sproer C."/>
            <person name="Bunk B."/>
            <person name="Overmann J."/>
        </authorList>
    </citation>
    <scope>NUCLEOTIDE SEQUENCE [LARGE SCALE GENOMIC DNA]</scope>
    <source>
        <strain evidence="2 3">DSM 6702</strain>
    </source>
</reference>
<gene>
    <name evidence="2" type="ORF">Thiowin_03996</name>
</gene>
<name>A0ABZ0SE47_9GAMM</name>
<dbReference type="Proteomes" id="UP001432180">
    <property type="component" value="Chromosome"/>
</dbReference>
<dbReference type="SUPFAM" id="SSF143100">
    <property type="entry name" value="TTHA1013/TTHA0281-like"/>
    <property type="match status" value="1"/>
</dbReference>
<keyword evidence="3" id="KW-1185">Reference proteome</keyword>
<accession>A0ABZ0SE47</accession>
<dbReference type="InterPro" id="IPR015066">
    <property type="entry name" value="DUF1902"/>
</dbReference>
<proteinExistence type="predicted"/>
<dbReference type="InterPro" id="IPR035069">
    <property type="entry name" value="TTHA1013/TTHA0281-like"/>
</dbReference>
<dbReference type="EMBL" id="CP121472">
    <property type="protein sequence ID" value="WPL18903.1"/>
    <property type="molecule type" value="Genomic_DNA"/>
</dbReference>
<dbReference type="Gene3D" id="3.30.2390.10">
    <property type="entry name" value="TTHA1013-like"/>
    <property type="match status" value="1"/>
</dbReference>
<sequence>MQYDIHVEWDAEAGVWYVEDSNVPGLVGEADSLEAMMTLLRTRVPEMLEENACAADDGIPIRLLTTSRLADLRPAA</sequence>
<evidence type="ECO:0000313" key="2">
    <source>
        <dbReference type="EMBL" id="WPL18903.1"/>
    </source>
</evidence>
<evidence type="ECO:0000313" key="3">
    <source>
        <dbReference type="Proteomes" id="UP001432180"/>
    </source>
</evidence>